<dbReference type="Pfam" id="PF00619">
    <property type="entry name" value="CARD"/>
    <property type="match status" value="1"/>
</dbReference>
<reference evidence="9" key="1">
    <citation type="submission" date="2025-08" db="UniProtKB">
        <authorList>
            <consortium name="Ensembl"/>
        </authorList>
    </citation>
    <scope>IDENTIFICATION</scope>
</reference>
<dbReference type="PANTHER" id="PTHR46985:SF2">
    <property type="entry name" value="APOPTOSIS-ASSOCIATED SPECK-LIKE PROTEIN CONTAINING A CARD"/>
    <property type="match status" value="1"/>
</dbReference>
<dbReference type="InterPro" id="IPR033516">
    <property type="entry name" value="CARD8/ASC/NALP1_CARD"/>
</dbReference>
<evidence type="ECO:0000256" key="5">
    <source>
        <dbReference type="ARBA" id="ARBA00023198"/>
    </source>
</evidence>
<name>A0A3Q3M1T9_9LABR</name>
<dbReference type="Ensembl" id="ENSLBET00000015490.1">
    <property type="protein sequence ID" value="ENSLBEP00000014610.1"/>
    <property type="gene ID" value="ENSLBEG00000011401.1"/>
</dbReference>
<dbReference type="CDD" id="cd08330">
    <property type="entry name" value="CARD_ASC_NALP1"/>
    <property type="match status" value="1"/>
</dbReference>
<evidence type="ECO:0000259" key="7">
    <source>
        <dbReference type="PROSITE" id="PS50209"/>
    </source>
</evidence>
<evidence type="ECO:0000256" key="2">
    <source>
        <dbReference type="ARBA" id="ARBA00022490"/>
    </source>
</evidence>
<organism evidence="9 10">
    <name type="scientific">Labrus bergylta</name>
    <name type="common">ballan wrasse</name>
    <dbReference type="NCBI Taxonomy" id="56723"/>
    <lineage>
        <taxon>Eukaryota</taxon>
        <taxon>Metazoa</taxon>
        <taxon>Chordata</taxon>
        <taxon>Craniata</taxon>
        <taxon>Vertebrata</taxon>
        <taxon>Euteleostomi</taxon>
        <taxon>Actinopterygii</taxon>
        <taxon>Neopterygii</taxon>
        <taxon>Teleostei</taxon>
        <taxon>Neoteleostei</taxon>
        <taxon>Acanthomorphata</taxon>
        <taxon>Eupercaria</taxon>
        <taxon>Labriformes</taxon>
        <taxon>Labridae</taxon>
        <taxon>Labrus</taxon>
    </lineage>
</organism>
<dbReference type="GO" id="GO:0042981">
    <property type="term" value="P:regulation of apoptotic process"/>
    <property type="evidence" value="ECO:0007669"/>
    <property type="project" value="InterPro"/>
</dbReference>
<dbReference type="InterPro" id="IPR001315">
    <property type="entry name" value="CARD"/>
</dbReference>
<keyword evidence="10" id="KW-1185">Reference proteome</keyword>
<dbReference type="InterPro" id="IPR051249">
    <property type="entry name" value="NLRP_Inflammasome"/>
</dbReference>
<dbReference type="Pfam" id="PF23679">
    <property type="entry name" value="UPA-FIIND"/>
    <property type="match status" value="1"/>
</dbReference>
<dbReference type="PROSITE" id="PS50209">
    <property type="entry name" value="CARD"/>
    <property type="match status" value="1"/>
</dbReference>
<dbReference type="InterPro" id="IPR025307">
    <property type="entry name" value="FIIND_dom"/>
</dbReference>
<keyword evidence="5" id="KW-0395">Inflammatory response</keyword>
<feature type="region of interest" description="Disordered" evidence="6">
    <location>
        <begin position="119"/>
        <end position="138"/>
    </location>
</feature>
<dbReference type="InterPro" id="IPR011029">
    <property type="entry name" value="DEATH-like_dom_sf"/>
</dbReference>
<evidence type="ECO:0000259" key="8">
    <source>
        <dbReference type="PROSITE" id="PS51830"/>
    </source>
</evidence>
<feature type="domain" description="CARD" evidence="7">
    <location>
        <begin position="137"/>
        <end position="227"/>
    </location>
</feature>
<dbReference type="SUPFAM" id="SSF47986">
    <property type="entry name" value="DEATH domain"/>
    <property type="match status" value="1"/>
</dbReference>
<dbReference type="AlphaFoldDB" id="A0A3Q3M1T9"/>
<protein>
    <submittedName>
        <fullName evidence="9">NACHT, LRR and PYD domains-containing protein 1b allele 2-like</fullName>
    </submittedName>
</protein>
<dbReference type="Gene3D" id="1.10.533.10">
    <property type="entry name" value="Death Domain, Fas"/>
    <property type="match status" value="1"/>
</dbReference>
<evidence type="ECO:0000313" key="9">
    <source>
        <dbReference type="Ensembl" id="ENSLBEP00000014610.1"/>
    </source>
</evidence>
<keyword evidence="4" id="KW-0391">Immunity</keyword>
<evidence type="ECO:0000256" key="6">
    <source>
        <dbReference type="SAM" id="MobiDB-lite"/>
    </source>
</evidence>
<dbReference type="PROSITE" id="PS51830">
    <property type="entry name" value="FIIND"/>
    <property type="match status" value="1"/>
</dbReference>
<evidence type="ECO:0000313" key="10">
    <source>
        <dbReference type="Proteomes" id="UP000261660"/>
    </source>
</evidence>
<dbReference type="GO" id="GO:0045087">
    <property type="term" value="P:innate immune response"/>
    <property type="evidence" value="ECO:0007669"/>
    <property type="project" value="UniProtKB-KW"/>
</dbReference>
<dbReference type="GeneTree" id="ENSGT00940000176861"/>
<feature type="compositionally biased region" description="Low complexity" evidence="6">
    <location>
        <begin position="123"/>
        <end position="134"/>
    </location>
</feature>
<reference evidence="9" key="2">
    <citation type="submission" date="2025-09" db="UniProtKB">
        <authorList>
            <consortium name="Ensembl"/>
        </authorList>
    </citation>
    <scope>IDENTIFICATION</scope>
</reference>
<dbReference type="GO" id="GO:0006954">
    <property type="term" value="P:inflammatory response"/>
    <property type="evidence" value="ECO:0007669"/>
    <property type="project" value="UniProtKB-KW"/>
</dbReference>
<accession>A0A3Q3M1T9</accession>
<comment type="subcellular location">
    <subcellularLocation>
        <location evidence="1">Cytoplasm</location>
        <location evidence="1">Cytosol</location>
    </subcellularLocation>
</comment>
<keyword evidence="3" id="KW-0399">Innate immunity</keyword>
<proteinExistence type="predicted"/>
<sequence>MLIFKKKNTFLKLKVYLIPCDPGLRQEILKIEKNYKNKEIEAPPENMHLRMKDHFILSTDMDGAVIRPKEVKLEYQFTDPPYFQVRIRNPDTDFILKLTKKKESTPVWTCTIDEDDYQSNSHAPAARPSAGAAGVDTTSDDQHFVDKYKLQLTDKVSHMDPILDRLLDRGVLQREAYDTIRALPTSQKKMRELYCGCLQAGAASKDIFYQILLENEKFLIDDLNTKH</sequence>
<dbReference type="GO" id="GO:0005829">
    <property type="term" value="C:cytosol"/>
    <property type="evidence" value="ECO:0007669"/>
    <property type="project" value="UniProtKB-SubCell"/>
</dbReference>
<evidence type="ECO:0000256" key="4">
    <source>
        <dbReference type="ARBA" id="ARBA00022859"/>
    </source>
</evidence>
<keyword evidence="2" id="KW-0963">Cytoplasm</keyword>
<dbReference type="Proteomes" id="UP000261660">
    <property type="component" value="Unplaced"/>
</dbReference>
<evidence type="ECO:0000256" key="1">
    <source>
        <dbReference type="ARBA" id="ARBA00004514"/>
    </source>
</evidence>
<feature type="domain" description="FIIND" evidence="8">
    <location>
        <begin position="1"/>
        <end position="126"/>
    </location>
</feature>
<dbReference type="InParanoid" id="A0A3Q3M1T9"/>
<dbReference type="PANTHER" id="PTHR46985">
    <property type="entry name" value="NACHT, LRR AND PYD DOMAINS-CONTAINING PROTEIN 1"/>
    <property type="match status" value="1"/>
</dbReference>
<evidence type="ECO:0000256" key="3">
    <source>
        <dbReference type="ARBA" id="ARBA00022588"/>
    </source>
</evidence>